<evidence type="ECO:0000313" key="3">
    <source>
        <dbReference type="Proteomes" id="UP000479293"/>
    </source>
</evidence>
<keyword evidence="1" id="KW-0472">Membrane</keyword>
<gene>
    <name evidence="2" type="ORF">GBK04_10560</name>
</gene>
<dbReference type="AlphaFoldDB" id="A0A7C9BHE2"/>
<accession>A0A7C9BHE2</accession>
<protein>
    <recommendedName>
        <fullName evidence="4">SCO family protein</fullName>
    </recommendedName>
</protein>
<dbReference type="RefSeq" id="WP_152759477.1">
    <property type="nucleotide sequence ID" value="NZ_WHLY01000002.1"/>
</dbReference>
<reference evidence="2 3" key="1">
    <citation type="submission" date="2019-10" db="EMBL/GenBank/DDBJ databases">
        <title>Draft Genome Sequence of Cytophagaceae sp. SJW1-29.</title>
        <authorList>
            <person name="Choi A."/>
        </authorList>
    </citation>
    <scope>NUCLEOTIDE SEQUENCE [LARGE SCALE GENOMIC DNA]</scope>
    <source>
        <strain evidence="2 3">SJW1-29</strain>
    </source>
</reference>
<organism evidence="2 3">
    <name type="scientific">Salmonirosea aquatica</name>
    <dbReference type="NCBI Taxonomy" id="2654236"/>
    <lineage>
        <taxon>Bacteria</taxon>
        <taxon>Pseudomonadati</taxon>
        <taxon>Bacteroidota</taxon>
        <taxon>Cytophagia</taxon>
        <taxon>Cytophagales</taxon>
        <taxon>Spirosomataceae</taxon>
        <taxon>Salmonirosea</taxon>
    </lineage>
</organism>
<sequence>MQKYIKTGLLIIVLVVPVLIFLFLQGYTTNHFDLPYYVPLRDPVTNEVIRENGDTVFYQIKDFSLPVSDGYSTTNRVSIKGKITVVSAFKAPCEKGCERALSQLKRIQALHQSYPSLNILTILDEEENTLVEKIGDRPKSGWLLAKVPDSVYHAVLQNVFYLIPKDEKQTKTDFSQFSLVDRDGFIRGFYDARETAEIERLMAEIRVLEYNEKNNE</sequence>
<name>A0A7C9BHE2_9BACT</name>
<dbReference type="InterPro" id="IPR036249">
    <property type="entry name" value="Thioredoxin-like_sf"/>
</dbReference>
<evidence type="ECO:0008006" key="4">
    <source>
        <dbReference type="Google" id="ProtNLM"/>
    </source>
</evidence>
<dbReference type="SUPFAM" id="SSF52833">
    <property type="entry name" value="Thioredoxin-like"/>
    <property type="match status" value="1"/>
</dbReference>
<keyword evidence="3" id="KW-1185">Reference proteome</keyword>
<feature type="transmembrane region" description="Helical" evidence="1">
    <location>
        <begin position="7"/>
        <end position="27"/>
    </location>
</feature>
<comment type="caution">
    <text evidence="2">The sequence shown here is derived from an EMBL/GenBank/DDBJ whole genome shotgun (WGS) entry which is preliminary data.</text>
</comment>
<proteinExistence type="predicted"/>
<evidence type="ECO:0000313" key="2">
    <source>
        <dbReference type="EMBL" id="MPR33797.1"/>
    </source>
</evidence>
<keyword evidence="1" id="KW-1133">Transmembrane helix</keyword>
<dbReference type="EMBL" id="WHLY01000002">
    <property type="protein sequence ID" value="MPR33797.1"/>
    <property type="molecule type" value="Genomic_DNA"/>
</dbReference>
<dbReference type="Gene3D" id="3.40.30.10">
    <property type="entry name" value="Glutaredoxin"/>
    <property type="match status" value="1"/>
</dbReference>
<keyword evidence="1" id="KW-0812">Transmembrane</keyword>
<evidence type="ECO:0000256" key="1">
    <source>
        <dbReference type="SAM" id="Phobius"/>
    </source>
</evidence>
<dbReference type="Proteomes" id="UP000479293">
    <property type="component" value="Unassembled WGS sequence"/>
</dbReference>